<dbReference type="SMART" id="SM00320">
    <property type="entry name" value="WD40"/>
    <property type="match status" value="4"/>
</dbReference>
<evidence type="ECO:0000313" key="6">
    <source>
        <dbReference type="Proteomes" id="UP000011087"/>
    </source>
</evidence>
<reference evidence="5" key="3">
    <citation type="submission" date="2016-03" db="UniProtKB">
        <authorList>
            <consortium name="EnsemblProtists"/>
        </authorList>
    </citation>
    <scope>IDENTIFICATION</scope>
</reference>
<dbReference type="KEGG" id="gtt:GUITHDRAFT_142321"/>
<evidence type="ECO:0000259" key="3">
    <source>
        <dbReference type="PROSITE" id="PS50197"/>
    </source>
</evidence>
<dbReference type="PANTHER" id="PTHR46866:SF1">
    <property type="entry name" value="GH12955P"/>
    <property type="match status" value="1"/>
</dbReference>
<dbReference type="PROSITE" id="PS50294">
    <property type="entry name" value="WD_REPEATS_REGION"/>
    <property type="match status" value="1"/>
</dbReference>
<organism evidence="4">
    <name type="scientific">Guillardia theta (strain CCMP2712)</name>
    <name type="common">Cryptophyte</name>
    <dbReference type="NCBI Taxonomy" id="905079"/>
    <lineage>
        <taxon>Eukaryota</taxon>
        <taxon>Cryptophyceae</taxon>
        <taxon>Pyrenomonadales</taxon>
        <taxon>Geminigeraceae</taxon>
        <taxon>Guillardia</taxon>
    </lineage>
</organism>
<dbReference type="EMBL" id="JH993027">
    <property type="protein sequence ID" value="EKX40920.1"/>
    <property type="molecule type" value="Genomic_DNA"/>
</dbReference>
<feature type="region of interest" description="Disordered" evidence="2">
    <location>
        <begin position="478"/>
        <end position="499"/>
    </location>
</feature>
<feature type="region of interest" description="Disordered" evidence="2">
    <location>
        <begin position="946"/>
        <end position="969"/>
    </location>
</feature>
<protein>
    <recommendedName>
        <fullName evidence="3">BEACH domain-containing protein</fullName>
    </recommendedName>
</protein>
<evidence type="ECO:0000313" key="5">
    <source>
        <dbReference type="EnsemblProtists" id="EKX40920"/>
    </source>
</evidence>
<dbReference type="PaxDb" id="55529-EKX40920"/>
<dbReference type="Gene3D" id="2.130.10.10">
    <property type="entry name" value="YVTN repeat-like/Quinoprotein amine dehydrogenase"/>
    <property type="match status" value="2"/>
</dbReference>
<dbReference type="STRING" id="905079.L1IYL8"/>
<dbReference type="SMART" id="SM01026">
    <property type="entry name" value="Beach"/>
    <property type="match status" value="1"/>
</dbReference>
<dbReference type="Gene3D" id="1.10.1540.10">
    <property type="entry name" value="BEACH domain"/>
    <property type="match status" value="1"/>
</dbReference>
<gene>
    <name evidence="4" type="ORF">GUITHDRAFT_142321</name>
</gene>
<name>L1IYL8_GUITC</name>
<evidence type="ECO:0000256" key="2">
    <source>
        <dbReference type="SAM" id="MobiDB-lite"/>
    </source>
</evidence>
<dbReference type="OMA" id="PHHITHA"/>
<dbReference type="EnsemblProtists" id="EKX40920">
    <property type="protein sequence ID" value="EKX40920"/>
    <property type="gene ID" value="GUITHDRAFT_142321"/>
</dbReference>
<dbReference type="InterPro" id="IPR036372">
    <property type="entry name" value="BEACH_dom_sf"/>
</dbReference>
<dbReference type="eggNOG" id="KOG1786">
    <property type="taxonomic scope" value="Eukaryota"/>
</dbReference>
<feature type="domain" description="BEACH" evidence="3">
    <location>
        <begin position="159"/>
        <end position="419"/>
    </location>
</feature>
<reference evidence="6" key="2">
    <citation type="submission" date="2012-11" db="EMBL/GenBank/DDBJ databases">
        <authorList>
            <person name="Kuo A."/>
            <person name="Curtis B.A."/>
            <person name="Tanifuji G."/>
            <person name="Burki F."/>
            <person name="Gruber A."/>
            <person name="Irimia M."/>
            <person name="Maruyama S."/>
            <person name="Arias M.C."/>
            <person name="Ball S.G."/>
            <person name="Gile G.H."/>
            <person name="Hirakawa Y."/>
            <person name="Hopkins J.F."/>
            <person name="Rensing S.A."/>
            <person name="Schmutz J."/>
            <person name="Symeonidi A."/>
            <person name="Elias M."/>
            <person name="Eveleigh R.J."/>
            <person name="Herman E.K."/>
            <person name="Klute M.J."/>
            <person name="Nakayama T."/>
            <person name="Obornik M."/>
            <person name="Reyes-Prieto A."/>
            <person name="Armbrust E.V."/>
            <person name="Aves S.J."/>
            <person name="Beiko R.G."/>
            <person name="Coutinho P."/>
            <person name="Dacks J.B."/>
            <person name="Durnford D.G."/>
            <person name="Fast N.M."/>
            <person name="Green B.R."/>
            <person name="Grisdale C."/>
            <person name="Hempe F."/>
            <person name="Henrissat B."/>
            <person name="Hoppner M.P."/>
            <person name="Ishida K.-I."/>
            <person name="Kim E."/>
            <person name="Koreny L."/>
            <person name="Kroth P.G."/>
            <person name="Liu Y."/>
            <person name="Malik S.-B."/>
            <person name="Maier U.G."/>
            <person name="McRose D."/>
            <person name="Mock T."/>
            <person name="Neilson J.A."/>
            <person name="Onodera N.T."/>
            <person name="Poole A.M."/>
            <person name="Pritham E.J."/>
            <person name="Richards T.A."/>
            <person name="Rocap G."/>
            <person name="Roy S.W."/>
            <person name="Sarai C."/>
            <person name="Schaack S."/>
            <person name="Shirato S."/>
            <person name="Slamovits C.H."/>
            <person name="Spencer D.F."/>
            <person name="Suzuki S."/>
            <person name="Worden A.Z."/>
            <person name="Zauner S."/>
            <person name="Barry K."/>
            <person name="Bell C."/>
            <person name="Bharti A.K."/>
            <person name="Crow J.A."/>
            <person name="Grimwood J."/>
            <person name="Kramer R."/>
            <person name="Lindquist E."/>
            <person name="Lucas S."/>
            <person name="Salamov A."/>
            <person name="McFadden G.I."/>
            <person name="Lane C.E."/>
            <person name="Keeling P.J."/>
            <person name="Gray M.W."/>
            <person name="Grigoriev I.V."/>
            <person name="Archibald J.M."/>
        </authorList>
    </citation>
    <scope>NUCLEOTIDE SEQUENCE</scope>
    <source>
        <strain evidence="6">CCMP2712</strain>
    </source>
</reference>
<dbReference type="InterPro" id="IPR015943">
    <property type="entry name" value="WD40/YVTN_repeat-like_dom_sf"/>
</dbReference>
<evidence type="ECO:0000256" key="1">
    <source>
        <dbReference type="PROSITE-ProRule" id="PRU00221"/>
    </source>
</evidence>
<dbReference type="SUPFAM" id="SSF50978">
    <property type="entry name" value="WD40 repeat-like"/>
    <property type="match status" value="1"/>
</dbReference>
<keyword evidence="6" id="KW-1185">Reference proteome</keyword>
<sequence length="1533" mass="168991">MGQDLPEAGESVKGLTDFMRFFTLFYQPVPRSRQADGSRSCGLLVVPRHSFLPEISDVVLVPARALIVVSKLVPTSVADVIRFDQDRLAQDSTNVLFLLYQVALLVESLHRHSFALGCLDVRSLSIDASWTIRPSNQVQQLADLRARAEEEVEGAGKVYRLPNRWSLLSMTRSWAEGTCSNFDYLMALNAMAGRRLGDPSFHPILPWVSDLHAPFGGWRDLSKSKLRLTRGDVQLDVSWRSSSPHHVTELLSELTYCIYLARRLPRSRLLQVVRSQWQPHEYPSSLERLYAWTPDECIPEFFCDPQVFSSTHSDMPDLLLPSWAQSPHHFIEQHRMMLESDEVSASLHEWIDLTFGCKLVGQEAIDAKNVPLKENTFPSYRGFCVLFQRPHPPRRVSNKQKVANIERYLVSSDSSCSSRERPVEADHPVQVAEEEGGSETGTLKVVAEKKTKKSLFAGIRKAIGERVDMEMLIRPSNAHREVLGRSQRSSGDEGEGAERTFSSLGFDESCLLTDESNSAFLLVQDLVLMEASGCSGRAGGSCLGEDATRRDLNFVGNFSSYICHDNSTMMELILSDSHLLNDSLCHFPSVDFPLGSFVDSVKQLQAGGGGLGEEGNKSRAGSIPALLQDALEHARTSQCLARMLRSDVESKSKVLTSVQEPFNSDKVLRLGLLGEYSQSISTDVKSIAPGPAEPLKALSSHRIFPEYFHPLLELVQLLRCSVNAGMRREKVRAVLQDTHRASAALMRSPLLLTLLPDILQAFEEEEQEVDVLRSIVPIFCRGIGQKESERLVLPHLLQLISSGSKTDRDSKQEAMAMAGLLDVSSVAGWIDSFGVDSFLHSLLPRLLALLVNSPSSTVSSRVSRTLVGLTGEVLGEAVSLIHIADPLVPKLARDASGRVSGFLVDLGTKMGEVWCSQLLVPRMLAVLYDWTFGSTEGRRGVAAHKTLAEERSPDDSDGQRAGGAGKDGKTFTRRDSFLLILTTIEQMLPMVSSTSSMDLCLLHNSILLRLLTEVPVRECKQEEEGGSRMTSRESVMVTTSILCDLLGKSGPDAVRKHLLLGLANWLMSLTQIYSKGFVTGSNPLGLGGSDPSSQRGLSAESRSQLKLMYSADIVHDVYHSLLDLVPPSDPSCAQWQSTIRQAVRNHAFIESLVAKHASSKPLPTRSLAEDRRAADRESGIARWSGFGEQRQAGEGSIVVKDRSWEWTFNGALACSWKGHTGNVKCICRHPSERVFFTGSKDSTVRLWSPHNLNCEGMYTGHREPVTRVQLLPSRPWAVSLDTEIHVWDFEVLQRMQTHKGVLTSGHVASITSFACLEGDVAATEFWFGGNAILACTAKYPGPVAVKVVDLRSKSKGVEWHLPPALNNVLSIKASRGSIFMGTSTGQVCVMDLRSGVLQSTWRAHEGAITGLETKGTHVITASMDKSLAVWDSEGSEELLWSTAWLMLPRLSRWSGKEGRDRLYLTDPVVDLKVMPSSMAVAALAGGLVFADAPRAVDQSRMRDVRSNISCVEVLPYSRMILVGCEDGRVRGCQ</sequence>
<dbReference type="HOGENOM" id="CLU_250373_0_0_1"/>
<dbReference type="RefSeq" id="XP_005827900.1">
    <property type="nucleotide sequence ID" value="XM_005827843.1"/>
</dbReference>
<dbReference type="CDD" id="cd06071">
    <property type="entry name" value="Beach"/>
    <property type="match status" value="1"/>
</dbReference>
<reference evidence="4 6" key="1">
    <citation type="journal article" date="2012" name="Nature">
        <title>Algal genomes reveal evolutionary mosaicism and the fate of nucleomorphs.</title>
        <authorList>
            <consortium name="DOE Joint Genome Institute"/>
            <person name="Curtis B.A."/>
            <person name="Tanifuji G."/>
            <person name="Burki F."/>
            <person name="Gruber A."/>
            <person name="Irimia M."/>
            <person name="Maruyama S."/>
            <person name="Arias M.C."/>
            <person name="Ball S.G."/>
            <person name="Gile G.H."/>
            <person name="Hirakawa Y."/>
            <person name="Hopkins J.F."/>
            <person name="Kuo A."/>
            <person name="Rensing S.A."/>
            <person name="Schmutz J."/>
            <person name="Symeonidi A."/>
            <person name="Elias M."/>
            <person name="Eveleigh R.J."/>
            <person name="Herman E.K."/>
            <person name="Klute M.J."/>
            <person name="Nakayama T."/>
            <person name="Obornik M."/>
            <person name="Reyes-Prieto A."/>
            <person name="Armbrust E.V."/>
            <person name="Aves S.J."/>
            <person name="Beiko R.G."/>
            <person name="Coutinho P."/>
            <person name="Dacks J.B."/>
            <person name="Durnford D.G."/>
            <person name="Fast N.M."/>
            <person name="Green B.R."/>
            <person name="Grisdale C.J."/>
            <person name="Hempel F."/>
            <person name="Henrissat B."/>
            <person name="Hoppner M.P."/>
            <person name="Ishida K."/>
            <person name="Kim E."/>
            <person name="Koreny L."/>
            <person name="Kroth P.G."/>
            <person name="Liu Y."/>
            <person name="Malik S.B."/>
            <person name="Maier U.G."/>
            <person name="McRose D."/>
            <person name="Mock T."/>
            <person name="Neilson J.A."/>
            <person name="Onodera N.T."/>
            <person name="Poole A.M."/>
            <person name="Pritham E.J."/>
            <person name="Richards T.A."/>
            <person name="Rocap G."/>
            <person name="Roy S.W."/>
            <person name="Sarai C."/>
            <person name="Schaack S."/>
            <person name="Shirato S."/>
            <person name="Slamovits C.H."/>
            <person name="Spencer D.F."/>
            <person name="Suzuki S."/>
            <person name="Worden A.Z."/>
            <person name="Zauner S."/>
            <person name="Barry K."/>
            <person name="Bell C."/>
            <person name="Bharti A.K."/>
            <person name="Crow J.A."/>
            <person name="Grimwood J."/>
            <person name="Kramer R."/>
            <person name="Lindquist E."/>
            <person name="Lucas S."/>
            <person name="Salamov A."/>
            <person name="McFadden G.I."/>
            <person name="Lane C.E."/>
            <person name="Keeling P.J."/>
            <person name="Gray M.W."/>
            <person name="Grigoriev I.V."/>
            <person name="Archibald J.M."/>
        </authorList>
    </citation>
    <scope>NUCLEOTIDE SEQUENCE</scope>
    <source>
        <strain evidence="4 6">CCMP2712</strain>
    </source>
</reference>
<dbReference type="Proteomes" id="UP000011087">
    <property type="component" value="Unassembled WGS sequence"/>
</dbReference>
<evidence type="ECO:0000313" key="4">
    <source>
        <dbReference type="EMBL" id="EKX40920.1"/>
    </source>
</evidence>
<dbReference type="InterPro" id="IPR036322">
    <property type="entry name" value="WD40_repeat_dom_sf"/>
</dbReference>
<feature type="compositionally biased region" description="Basic and acidic residues" evidence="2">
    <location>
        <begin position="946"/>
        <end position="958"/>
    </location>
</feature>
<feature type="region of interest" description="Disordered" evidence="2">
    <location>
        <begin position="416"/>
        <end position="440"/>
    </location>
</feature>
<dbReference type="OrthoDB" id="29306at2759"/>
<accession>L1IYL8</accession>
<feature type="compositionally biased region" description="Basic and acidic residues" evidence="2">
    <location>
        <begin position="418"/>
        <end position="427"/>
    </location>
</feature>
<dbReference type="InterPro" id="IPR000409">
    <property type="entry name" value="BEACH_dom"/>
</dbReference>
<dbReference type="eggNOG" id="KOG4190">
    <property type="taxonomic scope" value="Eukaryota"/>
</dbReference>
<dbReference type="SUPFAM" id="SSF81837">
    <property type="entry name" value="BEACH domain"/>
    <property type="match status" value="1"/>
</dbReference>
<dbReference type="PROSITE" id="PS50197">
    <property type="entry name" value="BEACH"/>
    <property type="match status" value="1"/>
</dbReference>
<feature type="repeat" description="WD" evidence="1">
    <location>
        <begin position="1216"/>
        <end position="1248"/>
    </location>
</feature>
<dbReference type="Pfam" id="PF00400">
    <property type="entry name" value="WD40"/>
    <property type="match status" value="3"/>
</dbReference>
<dbReference type="PANTHER" id="PTHR46866">
    <property type="entry name" value="GH12955P"/>
    <property type="match status" value="1"/>
</dbReference>
<dbReference type="PROSITE" id="PS50082">
    <property type="entry name" value="WD_REPEATS_2"/>
    <property type="match status" value="1"/>
</dbReference>
<proteinExistence type="predicted"/>
<dbReference type="GeneID" id="17297620"/>
<dbReference type="Pfam" id="PF02138">
    <property type="entry name" value="Beach"/>
    <property type="match status" value="1"/>
</dbReference>
<dbReference type="InterPro" id="IPR001680">
    <property type="entry name" value="WD40_rpt"/>
</dbReference>
<keyword evidence="1" id="KW-0853">WD repeat</keyword>